<feature type="site" description="Important for catalytic activity" evidence="5">
    <location>
        <position position="108"/>
    </location>
</feature>
<feature type="binding site" evidence="5">
    <location>
        <position position="203"/>
    </location>
    <ligand>
        <name>substrate</name>
    </ligand>
</feature>
<dbReference type="PANTHER" id="PTHR43238">
    <property type="entry name" value="GDP-L-FUCOSE SYNTHASE"/>
    <property type="match status" value="1"/>
</dbReference>
<keyword evidence="4 5" id="KW-0413">Isomerase</keyword>
<dbReference type="EC" id="1.1.1.271" evidence="5"/>
<comment type="function">
    <text evidence="5">Catalyzes the two-step NADP-dependent conversion of GDP-4-dehydro-6-deoxy-D-mannose to GDP-fucose, involving an epimerase and a reductase reaction.</text>
</comment>
<feature type="binding site" evidence="5">
    <location>
        <begin position="11"/>
        <end position="17"/>
    </location>
    <ligand>
        <name>NADP(+)</name>
        <dbReference type="ChEBI" id="CHEBI:58349"/>
    </ligand>
</feature>
<dbReference type="SUPFAM" id="SSF51735">
    <property type="entry name" value="NAD(P)-binding Rossmann-fold domains"/>
    <property type="match status" value="1"/>
</dbReference>
<feature type="binding site" evidence="5">
    <location>
        <position position="210"/>
    </location>
    <ligand>
        <name>substrate</name>
    </ligand>
</feature>
<dbReference type="InterPro" id="IPR001509">
    <property type="entry name" value="Epimerase_deHydtase"/>
</dbReference>
<dbReference type="HAMAP" id="MF_00956">
    <property type="entry name" value="GDP_fucose_synth"/>
    <property type="match status" value="1"/>
</dbReference>
<feature type="active site" description="Proton donor/acceptor" evidence="5">
    <location>
        <position position="137"/>
    </location>
</feature>
<dbReference type="InterPro" id="IPR028614">
    <property type="entry name" value="GDP_fucose/colitose_synth"/>
</dbReference>
<dbReference type="RefSeq" id="WP_014222918.1">
    <property type="nucleotide sequence ID" value="NZ_LWBO01000001.1"/>
</dbReference>
<dbReference type="CDD" id="cd05239">
    <property type="entry name" value="GDP_FS_SDR_e"/>
    <property type="match status" value="1"/>
</dbReference>
<sequence length="312" mass="34872">MNKSDKIYVAGHRGMVGSALVRKLKKEGFENLVLRTSAELDLRNQQAVEAFMDQEKPDYVFVAAAKVGGILANNTYRADFIYDNILMQSNLIHESWVNGVKKLMFLGSSCIYPKLAPQPLKEEYLLTGLLEDTNEPYAIAKIAGIKMCDAYRAQYGCNFISVMPTNLYGPNDNYSLETSHVLPALIRKIHEAKLNNEPSVVMWGTGTPKREFLHADDLADACFFLMQTYNEPGLVNVGVGDDIAIKDLALLIKDVIGYNGDIEHDLSKPDGTPRKLMDVQKLTRLGWKAKIGLREGIERVYKEFSQLYAAGV</sequence>
<accession>A0ABX3P649</accession>
<comment type="caution">
    <text evidence="7">The sequence shown here is derived from an EMBL/GenBank/DDBJ whole genome shotgun (WGS) entry which is preliminary data.</text>
</comment>
<keyword evidence="8" id="KW-1185">Reference proteome</keyword>
<feature type="binding site" evidence="5">
    <location>
        <position position="270"/>
    </location>
    <ligand>
        <name>substrate</name>
    </ligand>
</feature>
<organism evidence="7 8">
    <name type="scientific">Niastella koreensis</name>
    <dbReference type="NCBI Taxonomy" id="354356"/>
    <lineage>
        <taxon>Bacteria</taxon>
        <taxon>Pseudomonadati</taxon>
        <taxon>Bacteroidota</taxon>
        <taxon>Chitinophagia</taxon>
        <taxon>Chitinophagales</taxon>
        <taxon>Chitinophagaceae</taxon>
        <taxon>Niastella</taxon>
    </lineage>
</organism>
<dbReference type="Pfam" id="PF01370">
    <property type="entry name" value="Epimerase"/>
    <property type="match status" value="1"/>
</dbReference>
<feature type="binding site" evidence="5">
    <location>
        <position position="141"/>
    </location>
    <ligand>
        <name>NADP(+)</name>
        <dbReference type="ChEBI" id="CHEBI:58349"/>
    </ligand>
</feature>
<keyword evidence="3 5" id="KW-0560">Oxidoreductase</keyword>
<dbReference type="InterPro" id="IPR036291">
    <property type="entry name" value="NAD(P)-bd_dom_sf"/>
</dbReference>
<feature type="binding site" evidence="5">
    <location>
        <position position="180"/>
    </location>
    <ligand>
        <name>NADP(+)</name>
        <dbReference type="ChEBI" id="CHEBI:58349"/>
    </ligand>
</feature>
<evidence type="ECO:0000256" key="1">
    <source>
        <dbReference type="ARBA" id="ARBA00005959"/>
    </source>
</evidence>
<dbReference type="Proteomes" id="UP000192277">
    <property type="component" value="Unassembled WGS sequence"/>
</dbReference>
<feature type="binding site" evidence="5">
    <location>
        <begin position="106"/>
        <end position="109"/>
    </location>
    <ligand>
        <name>NADP(+)</name>
        <dbReference type="ChEBI" id="CHEBI:58349"/>
    </ligand>
</feature>
<evidence type="ECO:0000256" key="5">
    <source>
        <dbReference type="HAMAP-Rule" id="MF_00956"/>
    </source>
</evidence>
<keyword evidence="5" id="KW-0511">Multifunctional enzyme</keyword>
<dbReference type="EMBL" id="LWBO01000001">
    <property type="protein sequence ID" value="OQP55323.1"/>
    <property type="molecule type" value="Genomic_DNA"/>
</dbReference>
<dbReference type="Gene3D" id="3.90.25.10">
    <property type="entry name" value="UDP-galactose 4-epimerase, domain 1"/>
    <property type="match status" value="1"/>
</dbReference>
<evidence type="ECO:0000313" key="8">
    <source>
        <dbReference type="Proteomes" id="UP000192277"/>
    </source>
</evidence>
<evidence type="ECO:0000256" key="3">
    <source>
        <dbReference type="ARBA" id="ARBA00023002"/>
    </source>
</evidence>
<feature type="binding site" evidence="5">
    <location>
        <position position="188"/>
    </location>
    <ligand>
        <name>substrate</name>
    </ligand>
</feature>
<comment type="pathway">
    <text evidence="5">Nucleotide-sugar biosynthesis; GDP-L-fucose biosynthesis via de novo pathway; GDP-L-fucose from GDP-alpha-D-mannose: step 2/2.</text>
</comment>
<feature type="site" description="Important for catalytic activity" evidence="5">
    <location>
        <position position="110"/>
    </location>
</feature>
<comment type="similarity">
    <text evidence="1 5">Belongs to the NAD(P)-dependent epimerase/dehydratase family. Fucose synthase subfamily.</text>
</comment>
<feature type="domain" description="NAD-dependent epimerase/dehydratase" evidence="6">
    <location>
        <begin position="7"/>
        <end position="238"/>
    </location>
</feature>
<comment type="catalytic activity">
    <reaction evidence="5">
        <text>GDP-beta-L-fucose + NADP(+) = GDP-4-dehydro-alpha-D-rhamnose + NADPH + H(+)</text>
        <dbReference type="Rhea" id="RHEA:18885"/>
        <dbReference type="ChEBI" id="CHEBI:15378"/>
        <dbReference type="ChEBI" id="CHEBI:57273"/>
        <dbReference type="ChEBI" id="CHEBI:57783"/>
        <dbReference type="ChEBI" id="CHEBI:57964"/>
        <dbReference type="ChEBI" id="CHEBI:58349"/>
        <dbReference type="EC" id="1.1.1.271"/>
    </reaction>
</comment>
<gene>
    <name evidence="5" type="primary">fcl</name>
    <name evidence="7" type="ORF">A4D02_03165</name>
</gene>
<name>A0ABX3P649_9BACT</name>
<proteinExistence type="inferred from homology"/>
<protein>
    <recommendedName>
        <fullName evidence="5">GDP-L-fucose synthase</fullName>
        <ecNumber evidence="5">1.1.1.271</ecNumber>
    </recommendedName>
    <alternativeName>
        <fullName evidence="5">GDP-4-keto-6-deoxy-D-mannose-3,5-epimerase-4-reductase</fullName>
    </alternativeName>
</protein>
<evidence type="ECO:0000256" key="4">
    <source>
        <dbReference type="ARBA" id="ARBA00023235"/>
    </source>
</evidence>
<evidence type="ECO:0000313" key="7">
    <source>
        <dbReference type="EMBL" id="OQP55323.1"/>
    </source>
</evidence>
<reference evidence="7 8" key="1">
    <citation type="submission" date="2016-04" db="EMBL/GenBank/DDBJ databases">
        <authorList>
            <person name="Chen L."/>
            <person name="Zhuang W."/>
            <person name="Wang G."/>
        </authorList>
    </citation>
    <scope>NUCLEOTIDE SEQUENCE [LARGE SCALE GENOMIC DNA]</scope>
    <source>
        <strain evidence="8">GR20</strain>
    </source>
</reference>
<evidence type="ECO:0000256" key="2">
    <source>
        <dbReference type="ARBA" id="ARBA00022857"/>
    </source>
</evidence>
<evidence type="ECO:0000259" key="6">
    <source>
        <dbReference type="Pfam" id="PF01370"/>
    </source>
</evidence>
<dbReference type="Gene3D" id="3.40.50.720">
    <property type="entry name" value="NAD(P)-binding Rossmann-like Domain"/>
    <property type="match status" value="1"/>
</dbReference>
<feature type="binding site" evidence="5">
    <location>
        <begin position="164"/>
        <end position="167"/>
    </location>
    <ligand>
        <name>NADP(+)</name>
        <dbReference type="ChEBI" id="CHEBI:58349"/>
    </ligand>
</feature>
<dbReference type="PANTHER" id="PTHR43238:SF1">
    <property type="entry name" value="GDP-L-FUCOSE SYNTHASE"/>
    <property type="match status" value="1"/>
</dbReference>
<keyword evidence="2 5" id="KW-0521">NADP</keyword>